<sequence>MAVVSDSNPTLDNNNPTSSSFLRTVCLHDWWLIEAEKDFNGKRLAVGGLTSKDFLHSGLRQQAVRVFYSAPIIKRYDIFTLETADGITVMIKGFINKSRTHQNGFPYEVCTHFLFGFPSYWEDYAEKCFREESTIGSVSRAISGLDESTTPSGSDANHALPVCSDGLSVTRTRDLSLPRPGDSKNDMLTNSIFSHMLGKCSDNASKCPTLPQGSDMKCSSPPLTVSLLEENQSKFEKAKSKQKLEKSESILGATNVGSKRELKFGSGNDDASEDLLLPICSDVTMVNPTKSHMEVPVEISSNNVTRASERVESSKSNRIGNRKTNSTMNSEGSENRGSCVYDAIMDEASNDSSVPVDSDLTSKVNTAVPVKISNMCLTIMSQRLENLKKNLKENEKNKDSSTNEGTNLVRCVEDKLSGGNSSGLALVGLEGRAEESMSTAPNIEHPKISEKSGNCSHDTIEYPTMHSGSETNIISPSKVDVDTVNVTPSKCAAARSSNRLKNLEGNQKENPASKCSVRNDNTTIPFGGKKDSFKETSCQSEARRSKCRTKNLKSNQKEDQTTKSRLRTERNEINSVSVGSDFVNNIVTNVDREPGGALDLPDVKLQEIIRKFAVKEPDNQCPKNGSQKNHWLSSVPTNARHDLNFCNFTIRGGAEGNDQNELPRSSVRLGDANHANYLKNAVGEEESNAKKIGISRKGTMESLTHASPLTRKRRKNASIVSPESLSFKRSRSGRLLVPTLDFWRNQLAVYDAVCDIYSQLLHCCLSWLLPTLDWAQAVCISVCAQIHKNTIIVPVCM</sequence>
<keyword evidence="5" id="KW-1185">Reference proteome</keyword>
<keyword evidence="1" id="KW-0175">Coiled coil</keyword>
<evidence type="ECO:0000259" key="3">
    <source>
        <dbReference type="Pfam" id="PF09133"/>
    </source>
</evidence>
<evidence type="ECO:0000256" key="2">
    <source>
        <dbReference type="SAM" id="MobiDB-lite"/>
    </source>
</evidence>
<feature type="compositionally biased region" description="Basic and acidic residues" evidence="2">
    <location>
        <begin position="555"/>
        <end position="570"/>
    </location>
</feature>
<dbReference type="Pfam" id="PF09133">
    <property type="entry name" value="SANTA"/>
    <property type="match status" value="1"/>
</dbReference>
<dbReference type="AlphaFoldDB" id="A0A835DAZ6"/>
<proteinExistence type="predicted"/>
<dbReference type="OrthoDB" id="118550at2759"/>
<dbReference type="PANTHER" id="PTHR35311">
    <property type="entry name" value="KINETOCHORE-ASSOCIATED PROTEIN KNL-2 HOMOLOG"/>
    <property type="match status" value="1"/>
</dbReference>
<feature type="region of interest" description="Disordered" evidence="2">
    <location>
        <begin position="305"/>
        <end position="335"/>
    </location>
</feature>
<evidence type="ECO:0000256" key="1">
    <source>
        <dbReference type="SAM" id="Coils"/>
    </source>
</evidence>
<dbReference type="OMA" id="TCLSHIK"/>
<accession>A0A835DAZ6</accession>
<gene>
    <name evidence="4" type="ORF">HHK36_016435</name>
</gene>
<reference evidence="4 5" key="1">
    <citation type="submission" date="2020-04" db="EMBL/GenBank/DDBJ databases">
        <title>Plant Genome Project.</title>
        <authorList>
            <person name="Zhang R.-G."/>
        </authorList>
    </citation>
    <scope>NUCLEOTIDE SEQUENCE [LARGE SCALE GENOMIC DNA]</scope>
    <source>
        <strain evidence="4">YNK0</strain>
        <tissue evidence="4">Leaf</tissue>
    </source>
</reference>
<dbReference type="PANTHER" id="PTHR35311:SF1">
    <property type="entry name" value="PROTEIN EMBRYO DEFECTIVE 1674"/>
    <property type="match status" value="1"/>
</dbReference>
<feature type="coiled-coil region" evidence="1">
    <location>
        <begin position="377"/>
        <end position="404"/>
    </location>
</feature>
<evidence type="ECO:0000313" key="4">
    <source>
        <dbReference type="EMBL" id="KAF8397518.1"/>
    </source>
</evidence>
<feature type="compositionally biased region" description="Polar residues" evidence="2">
    <location>
        <begin position="316"/>
        <end position="335"/>
    </location>
</feature>
<comment type="caution">
    <text evidence="4">The sequence shown here is derived from an EMBL/GenBank/DDBJ whole genome shotgun (WGS) entry which is preliminary data.</text>
</comment>
<dbReference type="EMBL" id="JABCRI010000011">
    <property type="protein sequence ID" value="KAF8397518.1"/>
    <property type="molecule type" value="Genomic_DNA"/>
</dbReference>
<feature type="domain" description="SANTA" evidence="3">
    <location>
        <begin position="25"/>
        <end position="124"/>
    </location>
</feature>
<feature type="region of interest" description="Disordered" evidence="2">
    <location>
        <begin position="497"/>
        <end position="570"/>
    </location>
</feature>
<name>A0A835DAZ6_TETSI</name>
<feature type="compositionally biased region" description="Polar residues" evidence="2">
    <location>
        <begin position="497"/>
        <end position="510"/>
    </location>
</feature>
<dbReference type="InterPro" id="IPR053090">
    <property type="entry name" value="Centromere_KNL-2_homolog"/>
</dbReference>
<protein>
    <recommendedName>
        <fullName evidence="3">SANTA domain-containing protein</fullName>
    </recommendedName>
</protein>
<organism evidence="4 5">
    <name type="scientific">Tetracentron sinense</name>
    <name type="common">Spur-leaf</name>
    <dbReference type="NCBI Taxonomy" id="13715"/>
    <lineage>
        <taxon>Eukaryota</taxon>
        <taxon>Viridiplantae</taxon>
        <taxon>Streptophyta</taxon>
        <taxon>Embryophyta</taxon>
        <taxon>Tracheophyta</taxon>
        <taxon>Spermatophyta</taxon>
        <taxon>Magnoliopsida</taxon>
        <taxon>Trochodendrales</taxon>
        <taxon>Trochodendraceae</taxon>
        <taxon>Tetracentron</taxon>
    </lineage>
</organism>
<evidence type="ECO:0000313" key="5">
    <source>
        <dbReference type="Proteomes" id="UP000655225"/>
    </source>
</evidence>
<dbReference type="InterPro" id="IPR015216">
    <property type="entry name" value="SANTA"/>
</dbReference>
<dbReference type="Proteomes" id="UP000655225">
    <property type="component" value="Unassembled WGS sequence"/>
</dbReference>